<protein>
    <submittedName>
        <fullName evidence="3">Uncharacterized protein</fullName>
    </submittedName>
</protein>
<feature type="compositionally biased region" description="Polar residues" evidence="2">
    <location>
        <begin position="510"/>
        <end position="521"/>
    </location>
</feature>
<feature type="compositionally biased region" description="Polar residues" evidence="2">
    <location>
        <begin position="534"/>
        <end position="553"/>
    </location>
</feature>
<name>A0A9P5TA86_9AGAM</name>
<feature type="region of interest" description="Disordered" evidence="2">
    <location>
        <begin position="334"/>
        <end position="460"/>
    </location>
</feature>
<feature type="region of interest" description="Disordered" evidence="2">
    <location>
        <begin position="187"/>
        <end position="235"/>
    </location>
</feature>
<feature type="compositionally biased region" description="Basic and acidic residues" evidence="2">
    <location>
        <begin position="226"/>
        <end position="235"/>
    </location>
</feature>
<dbReference type="EMBL" id="WHVB01000007">
    <property type="protein sequence ID" value="KAF8481135.1"/>
    <property type="molecule type" value="Genomic_DNA"/>
</dbReference>
<dbReference type="PANTHER" id="PTHR38120">
    <property type="entry name" value="EXPRESSED PROTEIN"/>
    <property type="match status" value="1"/>
</dbReference>
<feature type="region of interest" description="Disordered" evidence="2">
    <location>
        <begin position="583"/>
        <end position="693"/>
    </location>
</feature>
<feature type="compositionally biased region" description="Basic and acidic residues" evidence="2">
    <location>
        <begin position="337"/>
        <end position="356"/>
    </location>
</feature>
<feature type="coiled-coil region" evidence="1">
    <location>
        <begin position="73"/>
        <end position="166"/>
    </location>
</feature>
<sequence length="773" mass="84625">MSSAPQRAPPPPSSSRRSPSVSSNHHSTTINRGATARSAINPRVSASLNSPRRTSFKSTTPPPVGPDASDALAASLKRETEEKERLLVQLQNKDQTIKTLTEENANFTTVLNTAEARLYEFYTEQARMEEEMSARIEVTEKLRAQVRELEKERRDLHRRYNEQTATFEAERQSFYDNEQHLRSRIQSLTQRKQPTVPPSPTVLVMPETDTEEEEEEEAVEPSVSSQEKEDPHAEPAEMTALKLELSTLSTSHASIQNTLVLLQTQLVDLKRVNNQLQEENESYNILLREKTISGQYDLFRRVSEDSPSFGDEDGQTDDMGDVQSVQSAAHSIPLGTVDEHPDEGDLHTDLGTDHGGDLMQSSDDEGSLARDGSNRGKRSRHGRNRHGGSSRSPPPRGESLAGLPITGPGLDLAAELGRAENKDILEDDTVDVSGPPRDKRGKKGKVSAADPGMERTDSVNEVDSLRIEIKSLKDANKALSLYASKIIDRIIAQEGFEHVLAADYEAKSPATPTATMASPDTSAGADQKPKRRNTMSARLNSNPSPNVEKLTTFNSPPLSNSRPSRSSRRSLSFDWRALSSFVSGDKDKKSDANPSLRPLTLKPGTISGARKLETQEDEEDRRERERLNATMKLMGIEKPPPVPPPTQEVNTTSETLTPTVENVGSPSLTSRFSFFRRSPAPAESTPNSSAEALQGNPIHLTHDTLVQAQAEESLAALDAHERILSTEMAKGGSGGFTEILPRRKSGSRRSHTSGGGSGSTVWSAGMSRTGEDD</sequence>
<feature type="compositionally biased region" description="Low complexity" evidence="2">
    <location>
        <begin position="554"/>
        <end position="570"/>
    </location>
</feature>
<feature type="region of interest" description="Disordered" evidence="2">
    <location>
        <begin position="1"/>
        <end position="70"/>
    </location>
</feature>
<evidence type="ECO:0000256" key="1">
    <source>
        <dbReference type="SAM" id="Coils"/>
    </source>
</evidence>
<feature type="region of interest" description="Disordered" evidence="2">
    <location>
        <begin position="726"/>
        <end position="773"/>
    </location>
</feature>
<proteinExistence type="predicted"/>
<gene>
    <name evidence="3" type="ORF">DFH94DRAFT_681689</name>
</gene>
<feature type="compositionally biased region" description="Polar residues" evidence="2">
    <location>
        <begin position="647"/>
        <end position="669"/>
    </location>
</feature>
<comment type="caution">
    <text evidence="3">The sequence shown here is derived from an EMBL/GenBank/DDBJ whole genome shotgun (WGS) entry which is preliminary data.</text>
</comment>
<dbReference type="OrthoDB" id="2121319at2759"/>
<evidence type="ECO:0000313" key="3">
    <source>
        <dbReference type="EMBL" id="KAF8481135.1"/>
    </source>
</evidence>
<feature type="coiled-coil region" evidence="1">
    <location>
        <begin position="259"/>
        <end position="289"/>
    </location>
</feature>
<evidence type="ECO:0000256" key="2">
    <source>
        <dbReference type="SAM" id="MobiDB-lite"/>
    </source>
</evidence>
<reference evidence="3" key="2">
    <citation type="journal article" date="2020" name="Nat. Commun.">
        <title>Large-scale genome sequencing of mycorrhizal fungi provides insights into the early evolution of symbiotic traits.</title>
        <authorList>
            <person name="Miyauchi S."/>
            <person name="Kiss E."/>
            <person name="Kuo A."/>
            <person name="Drula E."/>
            <person name="Kohler A."/>
            <person name="Sanchez-Garcia M."/>
            <person name="Morin E."/>
            <person name="Andreopoulos B."/>
            <person name="Barry K.W."/>
            <person name="Bonito G."/>
            <person name="Buee M."/>
            <person name="Carver A."/>
            <person name="Chen C."/>
            <person name="Cichocki N."/>
            <person name="Clum A."/>
            <person name="Culley D."/>
            <person name="Crous P.W."/>
            <person name="Fauchery L."/>
            <person name="Girlanda M."/>
            <person name="Hayes R.D."/>
            <person name="Keri Z."/>
            <person name="LaButti K."/>
            <person name="Lipzen A."/>
            <person name="Lombard V."/>
            <person name="Magnuson J."/>
            <person name="Maillard F."/>
            <person name="Murat C."/>
            <person name="Nolan M."/>
            <person name="Ohm R.A."/>
            <person name="Pangilinan J."/>
            <person name="Pereira M.F."/>
            <person name="Perotto S."/>
            <person name="Peter M."/>
            <person name="Pfister S."/>
            <person name="Riley R."/>
            <person name="Sitrit Y."/>
            <person name="Stielow J.B."/>
            <person name="Szollosi G."/>
            <person name="Zifcakova L."/>
            <person name="Stursova M."/>
            <person name="Spatafora J.W."/>
            <person name="Tedersoo L."/>
            <person name="Vaario L.M."/>
            <person name="Yamada A."/>
            <person name="Yan M."/>
            <person name="Wang P."/>
            <person name="Xu J."/>
            <person name="Bruns T."/>
            <person name="Baldrian P."/>
            <person name="Vilgalys R."/>
            <person name="Dunand C."/>
            <person name="Henrissat B."/>
            <person name="Grigoriev I.V."/>
            <person name="Hibbett D."/>
            <person name="Nagy L.G."/>
            <person name="Martin F.M."/>
        </authorList>
    </citation>
    <scope>NUCLEOTIDE SEQUENCE</scope>
    <source>
        <strain evidence="3">Prilba</strain>
    </source>
</reference>
<organism evidence="3 4">
    <name type="scientific">Russula ochroleuca</name>
    <dbReference type="NCBI Taxonomy" id="152965"/>
    <lineage>
        <taxon>Eukaryota</taxon>
        <taxon>Fungi</taxon>
        <taxon>Dikarya</taxon>
        <taxon>Basidiomycota</taxon>
        <taxon>Agaricomycotina</taxon>
        <taxon>Agaricomycetes</taxon>
        <taxon>Russulales</taxon>
        <taxon>Russulaceae</taxon>
        <taxon>Russula</taxon>
    </lineage>
</organism>
<reference evidence="3" key="1">
    <citation type="submission" date="2019-10" db="EMBL/GenBank/DDBJ databases">
        <authorList>
            <consortium name="DOE Joint Genome Institute"/>
            <person name="Kuo A."/>
            <person name="Miyauchi S."/>
            <person name="Kiss E."/>
            <person name="Drula E."/>
            <person name="Kohler A."/>
            <person name="Sanchez-Garcia M."/>
            <person name="Andreopoulos B."/>
            <person name="Barry K.W."/>
            <person name="Bonito G."/>
            <person name="Buee M."/>
            <person name="Carver A."/>
            <person name="Chen C."/>
            <person name="Cichocki N."/>
            <person name="Clum A."/>
            <person name="Culley D."/>
            <person name="Crous P.W."/>
            <person name="Fauchery L."/>
            <person name="Girlanda M."/>
            <person name="Hayes R."/>
            <person name="Keri Z."/>
            <person name="LaButti K."/>
            <person name="Lipzen A."/>
            <person name="Lombard V."/>
            <person name="Magnuson J."/>
            <person name="Maillard F."/>
            <person name="Morin E."/>
            <person name="Murat C."/>
            <person name="Nolan M."/>
            <person name="Ohm R."/>
            <person name="Pangilinan J."/>
            <person name="Pereira M."/>
            <person name="Perotto S."/>
            <person name="Peter M."/>
            <person name="Riley R."/>
            <person name="Sitrit Y."/>
            <person name="Stielow B."/>
            <person name="Szollosi G."/>
            <person name="Zifcakova L."/>
            <person name="Stursova M."/>
            <person name="Spatafora J.W."/>
            <person name="Tedersoo L."/>
            <person name="Vaario L.-M."/>
            <person name="Yamada A."/>
            <person name="Yan M."/>
            <person name="Wang P."/>
            <person name="Xu J."/>
            <person name="Bruns T."/>
            <person name="Baldrian P."/>
            <person name="Vilgalys R."/>
            <person name="Henrissat B."/>
            <person name="Grigoriev I.V."/>
            <person name="Hibbett D."/>
            <person name="Nagy L.G."/>
            <person name="Martin F.M."/>
        </authorList>
    </citation>
    <scope>NUCLEOTIDE SEQUENCE</scope>
    <source>
        <strain evidence="3">Prilba</strain>
    </source>
</reference>
<evidence type="ECO:0000313" key="4">
    <source>
        <dbReference type="Proteomes" id="UP000759537"/>
    </source>
</evidence>
<accession>A0A9P5TA86</accession>
<feature type="compositionally biased region" description="Basic residues" evidence="2">
    <location>
        <begin position="375"/>
        <end position="388"/>
    </location>
</feature>
<feature type="compositionally biased region" description="Polar residues" evidence="2">
    <location>
        <begin position="44"/>
        <end position="59"/>
    </location>
</feature>
<feature type="compositionally biased region" description="Acidic residues" evidence="2">
    <location>
        <begin position="208"/>
        <end position="219"/>
    </location>
</feature>
<dbReference type="PANTHER" id="PTHR38120:SF1">
    <property type="entry name" value="M PROTEIN, SEROTYPE 2.1"/>
    <property type="match status" value="1"/>
</dbReference>
<feature type="compositionally biased region" description="Low complexity" evidence="2">
    <location>
        <begin position="14"/>
        <end position="23"/>
    </location>
</feature>
<dbReference type="AlphaFoldDB" id="A0A9P5TA86"/>
<feature type="compositionally biased region" description="Basic residues" evidence="2">
    <location>
        <begin position="742"/>
        <end position="751"/>
    </location>
</feature>
<dbReference type="Proteomes" id="UP000759537">
    <property type="component" value="Unassembled WGS sequence"/>
</dbReference>
<keyword evidence="4" id="KW-1185">Reference proteome</keyword>
<feature type="region of interest" description="Disordered" evidence="2">
    <location>
        <begin position="509"/>
        <end position="570"/>
    </location>
</feature>
<keyword evidence="1" id="KW-0175">Coiled coil</keyword>